<dbReference type="EMBL" id="SWFT01000149">
    <property type="protein sequence ID" value="KAA8897902.1"/>
    <property type="molecule type" value="Genomic_DNA"/>
</dbReference>
<dbReference type="PANTHER" id="PTHR11504:SF0">
    <property type="entry name" value="CYTOCHROME C OXIDASE SUBUNIT"/>
    <property type="match status" value="1"/>
</dbReference>
<dbReference type="GO" id="GO:0005743">
    <property type="term" value="C:mitochondrial inner membrane"/>
    <property type="evidence" value="ECO:0007669"/>
    <property type="project" value="UniProtKB-SubCell"/>
</dbReference>
<evidence type="ECO:0000313" key="14">
    <source>
        <dbReference type="Proteomes" id="UP000449547"/>
    </source>
</evidence>
<comment type="caution">
    <text evidence="13">The sequence shown here is derived from an EMBL/GenBank/DDBJ whole genome shotgun (WGS) entry which is preliminary data.</text>
</comment>
<evidence type="ECO:0000256" key="3">
    <source>
        <dbReference type="ARBA" id="ARBA00005553"/>
    </source>
</evidence>
<evidence type="ECO:0000256" key="12">
    <source>
        <dbReference type="RuleBase" id="RU004396"/>
    </source>
</evidence>
<dbReference type="GO" id="GO:0006123">
    <property type="term" value="P:mitochondrial electron transport, cytochrome c to oxygen"/>
    <property type="evidence" value="ECO:0007669"/>
    <property type="project" value="TreeGrafter"/>
</dbReference>
<comment type="subcellular location">
    <subcellularLocation>
        <location evidence="1">Mitochondrion inner membrane</location>
        <topology evidence="1">Single-pass membrane protein</topology>
    </subcellularLocation>
</comment>
<evidence type="ECO:0000256" key="4">
    <source>
        <dbReference type="ARBA" id="ARBA00022692"/>
    </source>
</evidence>
<dbReference type="AlphaFoldDB" id="A0A642UF39"/>
<evidence type="ECO:0000256" key="5">
    <source>
        <dbReference type="ARBA" id="ARBA00022792"/>
    </source>
</evidence>
<comment type="similarity">
    <text evidence="3 12">Belongs to the cytochrome c oxidase subunit 6A family.</text>
</comment>
<proteinExistence type="inferred from homology"/>
<name>A0A642UF39_DIURU</name>
<evidence type="ECO:0000256" key="11">
    <source>
        <dbReference type="ARBA" id="ARBA00082360"/>
    </source>
</evidence>
<sequence>MFRRNVQLTARRFNSHHSFGTSKLINGPAFPPNKVNAQAGKQWVENINHKVEHSESITKLWKKLTYLVAIPAIILTAIPVGKVEKEHAEHREHLAHVPDSEWPVQYDYQNIRTSKFFWGNGDETLFWNPAINRHIEE</sequence>
<evidence type="ECO:0000313" key="13">
    <source>
        <dbReference type="EMBL" id="KAA8897902.1"/>
    </source>
</evidence>
<comment type="pathway">
    <text evidence="2">Energy metabolism; oxidative phosphorylation.</text>
</comment>
<evidence type="ECO:0000256" key="1">
    <source>
        <dbReference type="ARBA" id="ARBA00004434"/>
    </source>
</evidence>
<dbReference type="GeneID" id="54783406"/>
<gene>
    <name evidence="13" type="ORF">DIURU_004755</name>
</gene>
<keyword evidence="4" id="KW-0812">Transmembrane</keyword>
<evidence type="ECO:0000256" key="8">
    <source>
        <dbReference type="ARBA" id="ARBA00023128"/>
    </source>
</evidence>
<accession>A0A642UF39</accession>
<reference evidence="13 14" key="1">
    <citation type="submission" date="2019-07" db="EMBL/GenBank/DDBJ databases">
        <title>Genome assembly of two rare yeast pathogens: Diutina rugosa and Trichomonascus ciferrii.</title>
        <authorList>
            <person name="Mixao V."/>
            <person name="Saus E."/>
            <person name="Hansen A."/>
            <person name="Lass-Flor C."/>
            <person name="Gabaldon T."/>
        </authorList>
    </citation>
    <scope>NUCLEOTIDE SEQUENCE [LARGE SCALE GENOMIC DNA]</scope>
    <source>
        <strain evidence="13 14">CBS 613</strain>
    </source>
</reference>
<dbReference type="PANTHER" id="PTHR11504">
    <property type="entry name" value="CYTOCHROME C OXIDASE POLYPEPTIDE VIA"/>
    <property type="match status" value="1"/>
</dbReference>
<keyword evidence="5" id="KW-0999">Mitochondrion inner membrane</keyword>
<keyword evidence="9" id="KW-0472">Membrane</keyword>
<keyword evidence="7" id="KW-1133">Transmembrane helix</keyword>
<dbReference type="OrthoDB" id="5947505at2759"/>
<evidence type="ECO:0000256" key="7">
    <source>
        <dbReference type="ARBA" id="ARBA00022989"/>
    </source>
</evidence>
<keyword evidence="8" id="KW-0496">Mitochondrion</keyword>
<dbReference type="Gene3D" id="4.10.95.10">
    <property type="entry name" value="Cytochrome c oxidase, subunit VIa"/>
    <property type="match status" value="1"/>
</dbReference>
<protein>
    <recommendedName>
        <fullName evidence="10">Cytochrome c oxidase subunit 13, mitochondrial</fullName>
    </recommendedName>
    <alternativeName>
        <fullName evidence="11">Cytochrome c oxidase polypeptide VIa</fullName>
    </alternativeName>
</protein>
<dbReference type="InterPro" id="IPR036418">
    <property type="entry name" value="Cyt_c_oxidase_su6a_sf"/>
</dbReference>
<dbReference type="GO" id="GO:0030234">
    <property type="term" value="F:enzyme regulator activity"/>
    <property type="evidence" value="ECO:0007669"/>
    <property type="project" value="TreeGrafter"/>
</dbReference>
<dbReference type="SUPFAM" id="SSF81411">
    <property type="entry name" value="Mitochondrial cytochrome c oxidase subunit VIa"/>
    <property type="match status" value="1"/>
</dbReference>
<evidence type="ECO:0000256" key="9">
    <source>
        <dbReference type="ARBA" id="ARBA00023136"/>
    </source>
</evidence>
<keyword evidence="14" id="KW-1185">Reference proteome</keyword>
<evidence type="ECO:0000256" key="6">
    <source>
        <dbReference type="ARBA" id="ARBA00022946"/>
    </source>
</evidence>
<dbReference type="Pfam" id="PF02046">
    <property type="entry name" value="COX6A"/>
    <property type="match status" value="1"/>
</dbReference>
<dbReference type="Proteomes" id="UP000449547">
    <property type="component" value="Unassembled WGS sequence"/>
</dbReference>
<dbReference type="OMA" id="KLPWMVD"/>
<keyword evidence="6" id="KW-0809">Transit peptide</keyword>
<organism evidence="13 14">
    <name type="scientific">Diutina rugosa</name>
    <name type="common">Yeast</name>
    <name type="synonym">Candida rugosa</name>
    <dbReference type="NCBI Taxonomy" id="5481"/>
    <lineage>
        <taxon>Eukaryota</taxon>
        <taxon>Fungi</taxon>
        <taxon>Dikarya</taxon>
        <taxon>Ascomycota</taxon>
        <taxon>Saccharomycotina</taxon>
        <taxon>Pichiomycetes</taxon>
        <taxon>Debaryomycetaceae</taxon>
        <taxon>Diutina</taxon>
    </lineage>
</organism>
<dbReference type="FunFam" id="4.10.95.10:FF:000001">
    <property type="entry name" value="Cytochrome c oxidase subunit 6A, mitochondrial"/>
    <property type="match status" value="1"/>
</dbReference>
<evidence type="ECO:0000256" key="2">
    <source>
        <dbReference type="ARBA" id="ARBA00004673"/>
    </source>
</evidence>
<dbReference type="InterPro" id="IPR001349">
    <property type="entry name" value="Cyt_c_oxidase_su6a"/>
</dbReference>
<dbReference type="RefSeq" id="XP_034010159.1">
    <property type="nucleotide sequence ID" value="XM_034157663.1"/>
</dbReference>
<dbReference type="VEuPathDB" id="FungiDB:DIURU_004755"/>
<evidence type="ECO:0000256" key="10">
    <source>
        <dbReference type="ARBA" id="ARBA00070930"/>
    </source>
</evidence>